<reference evidence="4" key="2">
    <citation type="journal article" date="2008" name="Nucleic Acids Res.">
        <title>The rice annotation project database (RAP-DB): 2008 update.</title>
        <authorList>
            <consortium name="The rice annotation project (RAP)"/>
        </authorList>
    </citation>
    <scope>GENOME REANNOTATION</scope>
    <source>
        <strain evidence="4">cv. Nipponbare</strain>
    </source>
</reference>
<dbReference type="InterPro" id="IPR008552">
    <property type="entry name" value="DUF834"/>
</dbReference>
<evidence type="ECO:0000313" key="3">
    <source>
        <dbReference type="EMBL" id="BAD35359.1"/>
    </source>
</evidence>
<accession>Q69XW8</accession>
<sequence length="226" mass="22945">MRRISPATEEGGAPADFRRRGAAAEVLLVLAELREATARVGVDRGGGATRLESAAAAERGGSRGYGATEVEGGNGAVAELARAVAKLAVAAEQCGGDPSDGKRRPEFAEVWRRAGAAWGERGRECRARETRGNGRGEHGGACYGLGKAGSRLDVAESAGEVGRRRGVVEGLTGADFRGESGGKGGGGGGDRFHALVGRGGAREPRRRGANPAAMAAVGATGGWGRR</sequence>
<dbReference type="EMBL" id="AP003539">
    <property type="protein sequence ID" value="BAD35359.1"/>
    <property type="molecule type" value="Genomic_DNA"/>
</dbReference>
<feature type="region of interest" description="Disordered" evidence="1">
    <location>
        <begin position="172"/>
        <end position="226"/>
    </location>
</feature>
<gene>
    <name evidence="3" type="primary">P0040H10.13</name>
</gene>
<dbReference type="Pfam" id="PF05754">
    <property type="entry name" value="DUF834"/>
    <property type="match status" value="1"/>
</dbReference>
<reference evidence="4" key="1">
    <citation type="journal article" date="2005" name="Nature">
        <title>The map-based sequence of the rice genome.</title>
        <authorList>
            <consortium name="International rice genome sequencing project (IRGSP)"/>
            <person name="Matsumoto T."/>
            <person name="Wu J."/>
            <person name="Kanamori H."/>
            <person name="Katayose Y."/>
            <person name="Fujisawa M."/>
            <person name="Namiki N."/>
            <person name="Mizuno H."/>
            <person name="Yamamoto K."/>
            <person name="Antonio B.A."/>
            <person name="Baba T."/>
            <person name="Sakata K."/>
            <person name="Nagamura Y."/>
            <person name="Aoki H."/>
            <person name="Arikawa K."/>
            <person name="Arita K."/>
            <person name="Bito T."/>
            <person name="Chiden Y."/>
            <person name="Fujitsuka N."/>
            <person name="Fukunaka R."/>
            <person name="Hamada M."/>
            <person name="Harada C."/>
            <person name="Hayashi A."/>
            <person name="Hijishita S."/>
            <person name="Honda M."/>
            <person name="Hosokawa S."/>
            <person name="Ichikawa Y."/>
            <person name="Idonuma A."/>
            <person name="Iijima M."/>
            <person name="Ikeda M."/>
            <person name="Ikeno M."/>
            <person name="Ito K."/>
            <person name="Ito S."/>
            <person name="Ito T."/>
            <person name="Ito Y."/>
            <person name="Ito Y."/>
            <person name="Iwabuchi A."/>
            <person name="Kamiya K."/>
            <person name="Karasawa W."/>
            <person name="Kurita K."/>
            <person name="Katagiri S."/>
            <person name="Kikuta A."/>
            <person name="Kobayashi H."/>
            <person name="Kobayashi N."/>
            <person name="Machita K."/>
            <person name="Maehara T."/>
            <person name="Masukawa M."/>
            <person name="Mizubayashi T."/>
            <person name="Mukai Y."/>
            <person name="Nagasaki H."/>
            <person name="Nagata Y."/>
            <person name="Naito S."/>
            <person name="Nakashima M."/>
            <person name="Nakama Y."/>
            <person name="Nakamichi Y."/>
            <person name="Nakamura M."/>
            <person name="Meguro A."/>
            <person name="Negishi M."/>
            <person name="Ohta I."/>
            <person name="Ohta T."/>
            <person name="Okamoto M."/>
            <person name="Ono N."/>
            <person name="Saji S."/>
            <person name="Sakaguchi M."/>
            <person name="Sakai K."/>
            <person name="Shibata M."/>
            <person name="Shimokawa T."/>
            <person name="Song J."/>
            <person name="Takazaki Y."/>
            <person name="Terasawa K."/>
            <person name="Tsugane M."/>
            <person name="Tsuji K."/>
            <person name="Ueda S."/>
            <person name="Waki K."/>
            <person name="Yamagata H."/>
            <person name="Yamamoto M."/>
            <person name="Yamamoto S."/>
            <person name="Yamane H."/>
            <person name="Yoshiki S."/>
            <person name="Yoshihara R."/>
            <person name="Yukawa K."/>
            <person name="Zhong H."/>
            <person name="Yano M."/>
            <person name="Yuan Q."/>
            <person name="Ouyang S."/>
            <person name="Liu J."/>
            <person name="Jones K.M."/>
            <person name="Gansberger K."/>
            <person name="Moffat K."/>
            <person name="Hill J."/>
            <person name="Bera J."/>
            <person name="Fadrosh D."/>
            <person name="Jin S."/>
            <person name="Johri S."/>
            <person name="Kim M."/>
            <person name="Overton L."/>
            <person name="Reardon M."/>
            <person name="Tsitrin T."/>
            <person name="Vuong H."/>
            <person name="Weaver B."/>
            <person name="Ciecko A."/>
            <person name="Tallon L."/>
            <person name="Jackson J."/>
            <person name="Pai G."/>
            <person name="Aken S.V."/>
            <person name="Utterback T."/>
            <person name="Reidmuller S."/>
            <person name="Feldblyum T."/>
            <person name="Hsiao J."/>
            <person name="Zismann V."/>
            <person name="Iobst S."/>
            <person name="de Vazeille A.R."/>
            <person name="Buell C.R."/>
            <person name="Ying K."/>
            <person name="Li Y."/>
            <person name="Lu T."/>
            <person name="Huang Y."/>
            <person name="Zhao Q."/>
            <person name="Feng Q."/>
            <person name="Zhang L."/>
            <person name="Zhu J."/>
            <person name="Weng Q."/>
            <person name="Mu J."/>
            <person name="Lu Y."/>
            <person name="Fan D."/>
            <person name="Liu Y."/>
            <person name="Guan J."/>
            <person name="Zhang Y."/>
            <person name="Yu S."/>
            <person name="Liu X."/>
            <person name="Zhang Y."/>
            <person name="Hong G."/>
            <person name="Han B."/>
            <person name="Choisne N."/>
            <person name="Demange N."/>
            <person name="Orjeda G."/>
            <person name="Samain S."/>
            <person name="Cattolico L."/>
            <person name="Pelletier E."/>
            <person name="Couloux A."/>
            <person name="Segurens B."/>
            <person name="Wincker P."/>
            <person name="D'Hont A."/>
            <person name="Scarpelli C."/>
            <person name="Weissenbach J."/>
            <person name="Salanoubat M."/>
            <person name="Quetier F."/>
            <person name="Yu Y."/>
            <person name="Kim H.R."/>
            <person name="Rambo T."/>
            <person name="Currie J."/>
            <person name="Collura K."/>
            <person name="Luo M."/>
            <person name="Yang T."/>
            <person name="Ammiraju J.S.S."/>
            <person name="Engler F."/>
            <person name="Soderlund C."/>
            <person name="Wing R.A."/>
            <person name="Palmer L.E."/>
            <person name="de la Bastide M."/>
            <person name="Spiegel L."/>
            <person name="Nascimento L."/>
            <person name="Zutavern T."/>
            <person name="O'Shaughnessy A."/>
            <person name="Dike S."/>
            <person name="Dedhia N."/>
            <person name="Preston R."/>
            <person name="Balija V."/>
            <person name="McCombie W.R."/>
            <person name="Chow T."/>
            <person name="Chen H."/>
            <person name="Chung M."/>
            <person name="Chen C."/>
            <person name="Shaw J."/>
            <person name="Wu H."/>
            <person name="Hsiao K."/>
            <person name="Chao Y."/>
            <person name="Chu M."/>
            <person name="Cheng C."/>
            <person name="Hour A."/>
            <person name="Lee P."/>
            <person name="Lin S."/>
            <person name="Lin Y."/>
            <person name="Liou J."/>
            <person name="Liu S."/>
            <person name="Hsing Y."/>
            <person name="Raghuvanshi S."/>
            <person name="Mohanty A."/>
            <person name="Bharti A.K."/>
            <person name="Gaur A."/>
            <person name="Gupta V."/>
            <person name="Kumar D."/>
            <person name="Ravi V."/>
            <person name="Vij S."/>
            <person name="Kapur A."/>
            <person name="Khurana P."/>
            <person name="Khurana P."/>
            <person name="Khurana J.P."/>
            <person name="Tyagi A.K."/>
            <person name="Gaikwad K."/>
            <person name="Singh A."/>
            <person name="Dalal V."/>
            <person name="Srivastava S."/>
            <person name="Dixit A."/>
            <person name="Pal A.K."/>
            <person name="Ghazi I.A."/>
            <person name="Yadav M."/>
            <person name="Pandit A."/>
            <person name="Bhargava A."/>
            <person name="Sureshbabu K."/>
            <person name="Batra K."/>
            <person name="Sharma T.R."/>
            <person name="Mohapatra T."/>
            <person name="Singh N.K."/>
            <person name="Messing J."/>
            <person name="Nelson A.B."/>
            <person name="Fuks G."/>
            <person name="Kavchok S."/>
            <person name="Keizer G."/>
            <person name="Linton E."/>
            <person name="Llaca V."/>
            <person name="Song R."/>
            <person name="Tanyolac B."/>
            <person name="Young S."/>
            <person name="Ho-Il K."/>
            <person name="Hahn J.H."/>
            <person name="Sangsakoo G."/>
            <person name="Vanavichit A."/>
            <person name="de Mattos Luiz.A.T."/>
            <person name="Zimmer P.D."/>
            <person name="Malone G."/>
            <person name="Dellagostin O."/>
            <person name="de Oliveira A.C."/>
            <person name="Bevan M."/>
            <person name="Bancroft I."/>
            <person name="Minx P."/>
            <person name="Cordum H."/>
            <person name="Wilson R."/>
            <person name="Cheng Z."/>
            <person name="Jin W."/>
            <person name="Jiang J."/>
            <person name="Leong S.A."/>
            <person name="Iwama H."/>
            <person name="Gojobori T."/>
            <person name="Itoh T."/>
            <person name="Niimura Y."/>
            <person name="Fujii Y."/>
            <person name="Habara T."/>
            <person name="Sakai H."/>
            <person name="Sato Y."/>
            <person name="Wilson G."/>
            <person name="Kumar K."/>
            <person name="McCouch S."/>
            <person name="Juretic N."/>
            <person name="Hoen D."/>
            <person name="Wright S."/>
            <person name="Bruskiewich R."/>
            <person name="Bureau T."/>
            <person name="Miyao A."/>
            <person name="Hirochika H."/>
            <person name="Nishikawa T."/>
            <person name="Kadowaki K."/>
            <person name="Sugiura M."/>
            <person name="Burr B."/>
            <person name="Sasaki T."/>
        </authorList>
    </citation>
    <scope>NUCLEOTIDE SEQUENCE [LARGE SCALE GENOMIC DNA]</scope>
    <source>
        <strain evidence="4">cv. Nipponbare</strain>
    </source>
</reference>
<name>Q69XW8_ORYSJ</name>
<evidence type="ECO:0000256" key="1">
    <source>
        <dbReference type="SAM" id="MobiDB-lite"/>
    </source>
</evidence>
<feature type="domain" description="DUF834" evidence="2">
    <location>
        <begin position="10"/>
        <end position="47"/>
    </location>
</feature>
<organism evidence="3 4">
    <name type="scientific">Oryza sativa subsp. japonica</name>
    <name type="common">Rice</name>
    <dbReference type="NCBI Taxonomy" id="39947"/>
    <lineage>
        <taxon>Eukaryota</taxon>
        <taxon>Viridiplantae</taxon>
        <taxon>Streptophyta</taxon>
        <taxon>Embryophyta</taxon>
        <taxon>Tracheophyta</taxon>
        <taxon>Spermatophyta</taxon>
        <taxon>Magnoliopsida</taxon>
        <taxon>Liliopsida</taxon>
        <taxon>Poales</taxon>
        <taxon>Poaceae</taxon>
        <taxon>BOP clade</taxon>
        <taxon>Oryzoideae</taxon>
        <taxon>Oryzeae</taxon>
        <taxon>Oryzinae</taxon>
        <taxon>Oryza</taxon>
        <taxon>Oryza sativa</taxon>
    </lineage>
</organism>
<evidence type="ECO:0000313" key="4">
    <source>
        <dbReference type="Proteomes" id="UP000000763"/>
    </source>
</evidence>
<proteinExistence type="predicted"/>
<protein>
    <recommendedName>
        <fullName evidence="2">DUF834 domain-containing protein</fullName>
    </recommendedName>
</protein>
<feature type="compositionally biased region" description="Gly residues" evidence="1">
    <location>
        <begin position="179"/>
        <end position="189"/>
    </location>
</feature>
<dbReference type="AlphaFoldDB" id="Q69XW8"/>
<feature type="compositionally biased region" description="Low complexity" evidence="1">
    <location>
        <begin position="209"/>
        <end position="218"/>
    </location>
</feature>
<evidence type="ECO:0000259" key="2">
    <source>
        <dbReference type="Pfam" id="PF05754"/>
    </source>
</evidence>
<dbReference type="Proteomes" id="UP000000763">
    <property type="component" value="Chromosome 6"/>
</dbReference>